<dbReference type="GO" id="GO:0016853">
    <property type="term" value="F:isomerase activity"/>
    <property type="evidence" value="ECO:0007669"/>
    <property type="project" value="UniProtKB-KW"/>
</dbReference>
<dbReference type="RefSeq" id="WP_073040732.1">
    <property type="nucleotide sequence ID" value="NZ_FQUO01000003.1"/>
</dbReference>
<dbReference type="Proteomes" id="UP000184368">
    <property type="component" value="Unassembled WGS sequence"/>
</dbReference>
<dbReference type="AlphaFoldDB" id="A0A1M4X0Q4"/>
<dbReference type="InterPro" id="IPR036237">
    <property type="entry name" value="Xyl_isomerase-like_sf"/>
</dbReference>
<dbReference type="EMBL" id="FQUO01000003">
    <property type="protein sequence ID" value="SHE86957.1"/>
    <property type="molecule type" value="Genomic_DNA"/>
</dbReference>
<dbReference type="PANTHER" id="PTHR12110:SF53">
    <property type="entry name" value="BLR5974 PROTEIN"/>
    <property type="match status" value="1"/>
</dbReference>
<name>A0A1M4X0Q4_9BACT</name>
<sequence length="313" mass="34860">MTNRRAFVKQSLFASCAMLLQPSIKALQPPASDIKISLAQWSLHRTLKAGKLINSDFPDKARKDFGIDAVDYVCQFFGDRKMDWRAAAADKKYLAYLLQRSKDAGVYNHVVMVDEEGFLALPNDKERLQAVNNHRKWVEAAAFLGCRSLRVNLHGSGATGDKRLASIDSLSRLGEFAAPMHVNIVVENHGSDSSKGQWMAAVVKGVNKPNVGTLPDFGNFCIAQEWGTTQGDCADAYDRYKGIEEMLPYAKAVSAKTYDFDANGEQPKMDYKRLLDIVKASGFKGYIGIEFEGFTQPEEEGVRKTKALLERYL</sequence>
<dbReference type="Gene3D" id="3.20.20.150">
    <property type="entry name" value="Divalent-metal-dependent TIM barrel enzymes"/>
    <property type="match status" value="1"/>
</dbReference>
<dbReference type="STRING" id="1302690.BUE76_06375"/>
<dbReference type="Pfam" id="PF01261">
    <property type="entry name" value="AP_endonuc_2"/>
    <property type="match status" value="1"/>
</dbReference>
<evidence type="ECO:0000259" key="1">
    <source>
        <dbReference type="Pfam" id="PF01261"/>
    </source>
</evidence>
<organism evidence="2 3">
    <name type="scientific">Cnuella takakiae</name>
    <dbReference type="NCBI Taxonomy" id="1302690"/>
    <lineage>
        <taxon>Bacteria</taxon>
        <taxon>Pseudomonadati</taxon>
        <taxon>Bacteroidota</taxon>
        <taxon>Chitinophagia</taxon>
        <taxon>Chitinophagales</taxon>
        <taxon>Chitinophagaceae</taxon>
        <taxon>Cnuella</taxon>
    </lineage>
</organism>
<protein>
    <submittedName>
        <fullName evidence="2">Sugar phosphate isomerase/epimerase</fullName>
    </submittedName>
</protein>
<reference evidence="2 3" key="1">
    <citation type="submission" date="2016-11" db="EMBL/GenBank/DDBJ databases">
        <authorList>
            <person name="Jaros S."/>
            <person name="Januszkiewicz K."/>
            <person name="Wedrychowicz H."/>
        </authorList>
    </citation>
    <scope>NUCLEOTIDE SEQUENCE [LARGE SCALE GENOMIC DNA]</scope>
    <source>
        <strain evidence="2 3">DSM 26897</strain>
    </source>
</reference>
<accession>A0A1M4X0Q4</accession>
<dbReference type="SUPFAM" id="SSF51658">
    <property type="entry name" value="Xylose isomerase-like"/>
    <property type="match status" value="1"/>
</dbReference>
<dbReference type="InterPro" id="IPR013022">
    <property type="entry name" value="Xyl_isomerase-like_TIM-brl"/>
</dbReference>
<dbReference type="OrthoDB" id="1114629at2"/>
<gene>
    <name evidence="2" type="ORF">SAMN05444008_103206</name>
</gene>
<evidence type="ECO:0000313" key="3">
    <source>
        <dbReference type="Proteomes" id="UP000184368"/>
    </source>
</evidence>
<evidence type="ECO:0000313" key="2">
    <source>
        <dbReference type="EMBL" id="SHE86957.1"/>
    </source>
</evidence>
<feature type="domain" description="Xylose isomerase-like TIM barrel" evidence="1">
    <location>
        <begin position="63"/>
        <end position="310"/>
    </location>
</feature>
<dbReference type="InterPro" id="IPR050312">
    <property type="entry name" value="IolE/XylAMocC-like"/>
</dbReference>
<keyword evidence="3" id="KW-1185">Reference proteome</keyword>
<keyword evidence="2" id="KW-0413">Isomerase</keyword>
<dbReference type="PANTHER" id="PTHR12110">
    <property type="entry name" value="HYDROXYPYRUVATE ISOMERASE"/>
    <property type="match status" value="1"/>
</dbReference>
<proteinExistence type="predicted"/>